<sequence length="780" mass="84027">MLFRERLLRQDTVDPRTLAESPAEEAKHFKAILAHIPLLSAAQSALSLMMMAMMIMESATGKEHGGSCQSPVPASVATLFGCLLLTGAVQRSVCVQASLRIREQALYSYSGKILYTSAKLLSAIWRGTRLASTFSLIVAAGAVWCLDTILHGDIFLCDQDTDIDVWGSNRCGGNAAHIDLNPRKVWKRVSSRSACAFLLHDGTVHVFGNERGGGNPRAVQGQLHHVKDLVANEGAFLALLEDGTVVSWGSDHCGGSIEQVHDELKNVQFVWSNEKSFAALRQDGTVVLWSDSQTRPRIYPMHARWMAATVNAFAAISSVDGASKAVIFTKGDRGFHVEDVMLPHLVKVEGVLATTGNSGGDCSEVKAELGRRKVRDILAHKSMGNGFAFAFVVLNSRGLLDVLTCGSKKNGGDSSSVQHLLTDLQDVQICRTSRAFVFKVINRHGQPQLVTTGRRDFGGDRRDAMAAIRAAYPQVDPREVDEAALSKLLATAEIHSNRASLVAVLDGRVVACWGHSRCSKGFHAKRAQIDEEGVEEICASGMAWTVITRSSTPGSGLRRFMSSTSDQIGADGAGGEKLPLAFVAPTAPTAAPTLRGAAAHSGEGASGMQDFNFDPLGLSVKCEKYLPWFREAELKHGRIAMLAWVGLVVPEFVRIPGPDACYGAKNVVEAHNACVGNPPFPFLIDATDFFGTQNQQGPLFQVYAFCGFIEMLTTFAKACNVSNKPGLTLESAGDYKLGTSFLPKEPAKIKEMKLKELKNGRLAMLAFGGAITQALAPKTR</sequence>
<dbReference type="OrthoDB" id="423598at2759"/>
<keyword evidence="4" id="KW-0934">Plastid</keyword>
<feature type="binding site" description="axial binding residue" evidence="5">
    <location>
        <position position="727"/>
    </location>
    <ligand>
        <name>chlorophyll b</name>
        <dbReference type="ChEBI" id="CHEBI:61721"/>
        <label>1</label>
    </ligand>
    <ligandPart>
        <name>Mg</name>
        <dbReference type="ChEBI" id="CHEBI:25107"/>
    </ligandPart>
</feature>
<feature type="binding site" evidence="5">
    <location>
        <position position="761"/>
    </location>
    <ligand>
        <name>chlorophyll a</name>
        <dbReference type="ChEBI" id="CHEBI:58416"/>
        <label>1</label>
    </ligand>
</feature>
<keyword evidence="3" id="KW-0602">Photosynthesis</keyword>
<evidence type="ECO:0000256" key="5">
    <source>
        <dbReference type="PIRSR" id="PIRSR601344-1"/>
    </source>
</evidence>
<comment type="caution">
    <text evidence="6">The sequence shown here is derived from an EMBL/GenBank/DDBJ whole genome shotgun (WGS) entry which is preliminary data.</text>
</comment>
<feature type="binding site" evidence="5">
    <location>
        <position position="773"/>
    </location>
    <ligand>
        <name>chlorophyll a</name>
        <dbReference type="ChEBI" id="CHEBI:58416"/>
        <label>1</label>
    </ligand>
</feature>
<dbReference type="InterPro" id="IPR009091">
    <property type="entry name" value="RCC1/BLIP-II"/>
</dbReference>
<feature type="binding site" evidence="5">
    <location>
        <position position="756"/>
    </location>
    <ligand>
        <name>chlorophyll a</name>
        <dbReference type="ChEBI" id="CHEBI:58416"/>
        <label>1</label>
    </ligand>
</feature>
<evidence type="ECO:0000313" key="7">
    <source>
        <dbReference type="Proteomes" id="UP000604046"/>
    </source>
</evidence>
<dbReference type="PANTHER" id="PTHR21649">
    <property type="entry name" value="CHLOROPHYLL A/B BINDING PROTEIN"/>
    <property type="match status" value="1"/>
</dbReference>
<dbReference type="GO" id="GO:0016020">
    <property type="term" value="C:membrane"/>
    <property type="evidence" value="ECO:0007669"/>
    <property type="project" value="InterPro"/>
</dbReference>
<dbReference type="Gene3D" id="2.130.10.30">
    <property type="entry name" value="Regulator of chromosome condensation 1/beta-lactamase-inhibitor protein II"/>
    <property type="match status" value="1"/>
</dbReference>
<dbReference type="GO" id="GO:0016168">
    <property type="term" value="F:chlorophyll binding"/>
    <property type="evidence" value="ECO:0007669"/>
    <property type="project" value="UniProtKB-KW"/>
</dbReference>
<keyword evidence="5" id="KW-0157">Chromophore</keyword>
<gene>
    <name evidence="6" type="primary">LHC Ib-21</name>
    <name evidence="6" type="ORF">SNAT2548_LOCUS22286</name>
</gene>
<dbReference type="Proteomes" id="UP000604046">
    <property type="component" value="Unassembled WGS sequence"/>
</dbReference>
<dbReference type="AlphaFoldDB" id="A0A812QYY6"/>
<evidence type="ECO:0000256" key="4">
    <source>
        <dbReference type="ARBA" id="ARBA00022640"/>
    </source>
</evidence>
<keyword evidence="2" id="KW-0150">Chloroplast</keyword>
<feature type="binding site" evidence="5">
    <location>
        <position position="636"/>
    </location>
    <ligand>
        <name>chlorophyll a</name>
        <dbReference type="ChEBI" id="CHEBI:58416"/>
        <label>1</label>
    </ligand>
</feature>
<dbReference type="InterPro" id="IPR001344">
    <property type="entry name" value="Chloro_AB-bd_pln"/>
</dbReference>
<comment type="subcellular location">
    <subcellularLocation>
        <location evidence="1">Plastid</location>
        <location evidence="1">Chloroplast</location>
    </subcellularLocation>
</comment>
<accession>A0A812QYY6</accession>
<keyword evidence="5" id="KW-0148">Chlorophyll</keyword>
<organism evidence="6 7">
    <name type="scientific">Symbiodinium natans</name>
    <dbReference type="NCBI Taxonomy" id="878477"/>
    <lineage>
        <taxon>Eukaryota</taxon>
        <taxon>Sar</taxon>
        <taxon>Alveolata</taxon>
        <taxon>Dinophyceae</taxon>
        <taxon>Suessiales</taxon>
        <taxon>Symbiodiniaceae</taxon>
        <taxon>Symbiodinium</taxon>
    </lineage>
</organism>
<dbReference type="EMBL" id="CAJNDS010002282">
    <property type="protein sequence ID" value="CAE7409760.1"/>
    <property type="molecule type" value="Genomic_DNA"/>
</dbReference>
<feature type="binding site" evidence="5">
    <location>
        <position position="619"/>
    </location>
    <ligand>
        <name>chlorophyll a</name>
        <dbReference type="ChEBI" id="CHEBI:58416"/>
        <label>1</label>
    </ligand>
</feature>
<dbReference type="SUPFAM" id="SSF103511">
    <property type="entry name" value="Chlorophyll a-b binding protein"/>
    <property type="match status" value="1"/>
</dbReference>
<keyword evidence="7" id="KW-1185">Reference proteome</keyword>
<evidence type="ECO:0000256" key="3">
    <source>
        <dbReference type="ARBA" id="ARBA00022531"/>
    </source>
</evidence>
<dbReference type="SUPFAM" id="SSF50985">
    <property type="entry name" value="RCC1/BLIP-II"/>
    <property type="match status" value="1"/>
</dbReference>
<dbReference type="InterPro" id="IPR022796">
    <property type="entry name" value="Chloroa_b-bind"/>
</dbReference>
<dbReference type="GO" id="GO:0009765">
    <property type="term" value="P:photosynthesis, light harvesting"/>
    <property type="evidence" value="ECO:0007669"/>
    <property type="project" value="InterPro"/>
</dbReference>
<evidence type="ECO:0000256" key="2">
    <source>
        <dbReference type="ARBA" id="ARBA00022528"/>
    </source>
</evidence>
<feature type="binding site" description="axial binding residue" evidence="5">
    <location>
        <position position="638"/>
    </location>
    <ligand>
        <name>chlorophyll b</name>
        <dbReference type="ChEBI" id="CHEBI:61721"/>
        <label>1</label>
    </ligand>
    <ligandPart>
        <name>Mg</name>
        <dbReference type="ChEBI" id="CHEBI:25107"/>
    </ligandPart>
</feature>
<evidence type="ECO:0000313" key="6">
    <source>
        <dbReference type="EMBL" id="CAE7409760.1"/>
    </source>
</evidence>
<feature type="binding site" evidence="5">
    <location>
        <position position="759"/>
    </location>
    <ligand>
        <name>chlorophyll a</name>
        <dbReference type="ChEBI" id="CHEBI:58416"/>
        <label>1</label>
    </ligand>
</feature>
<feature type="binding site" evidence="5">
    <location>
        <position position="755"/>
    </location>
    <ligand>
        <name>chlorophyll a</name>
        <dbReference type="ChEBI" id="CHEBI:58416"/>
        <label>1</label>
    </ligand>
</feature>
<feature type="binding site" evidence="5">
    <location>
        <position position="633"/>
    </location>
    <ligand>
        <name>chlorophyll a</name>
        <dbReference type="ChEBI" id="CHEBI:58416"/>
        <label>1</label>
    </ligand>
</feature>
<dbReference type="Pfam" id="PF00504">
    <property type="entry name" value="Chloroa_b-bind"/>
    <property type="match status" value="1"/>
</dbReference>
<name>A0A812QYY6_9DINO</name>
<reference evidence="6" key="1">
    <citation type="submission" date="2021-02" db="EMBL/GenBank/DDBJ databases">
        <authorList>
            <person name="Dougan E. K."/>
            <person name="Rhodes N."/>
            <person name="Thang M."/>
            <person name="Chan C."/>
        </authorList>
    </citation>
    <scope>NUCLEOTIDE SEQUENCE</scope>
</reference>
<evidence type="ECO:0000256" key="1">
    <source>
        <dbReference type="ARBA" id="ARBA00004229"/>
    </source>
</evidence>
<proteinExistence type="predicted"/>
<protein>
    <submittedName>
        <fullName evidence="6">LHC Ib-21 protein</fullName>
    </submittedName>
</protein>
<dbReference type="Gene3D" id="1.10.3460.10">
    <property type="entry name" value="Chlorophyll a/b binding protein domain"/>
    <property type="match status" value="1"/>
</dbReference>
<dbReference type="GO" id="GO:0009507">
    <property type="term" value="C:chloroplast"/>
    <property type="evidence" value="ECO:0007669"/>
    <property type="project" value="UniProtKB-SubCell"/>
</dbReference>